<proteinExistence type="predicted"/>
<evidence type="ECO:0000313" key="2">
    <source>
        <dbReference type="EMBL" id="MBX46235.1"/>
    </source>
</evidence>
<name>A0A2P2NUS3_RHIMU</name>
<keyword evidence="1" id="KW-0732">Signal</keyword>
<reference evidence="2" key="1">
    <citation type="submission" date="2018-02" db="EMBL/GenBank/DDBJ databases">
        <title>Rhizophora mucronata_Transcriptome.</title>
        <authorList>
            <person name="Meera S.P."/>
            <person name="Sreeshan A."/>
            <person name="Augustine A."/>
        </authorList>
    </citation>
    <scope>NUCLEOTIDE SEQUENCE</scope>
    <source>
        <tissue evidence="2">Leaf</tissue>
    </source>
</reference>
<organism evidence="2">
    <name type="scientific">Rhizophora mucronata</name>
    <name type="common">Asiatic mangrove</name>
    <dbReference type="NCBI Taxonomy" id="61149"/>
    <lineage>
        <taxon>Eukaryota</taxon>
        <taxon>Viridiplantae</taxon>
        <taxon>Streptophyta</taxon>
        <taxon>Embryophyta</taxon>
        <taxon>Tracheophyta</taxon>
        <taxon>Spermatophyta</taxon>
        <taxon>Magnoliopsida</taxon>
        <taxon>eudicotyledons</taxon>
        <taxon>Gunneridae</taxon>
        <taxon>Pentapetalae</taxon>
        <taxon>rosids</taxon>
        <taxon>fabids</taxon>
        <taxon>Malpighiales</taxon>
        <taxon>Rhizophoraceae</taxon>
        <taxon>Rhizophora</taxon>
    </lineage>
</organism>
<protein>
    <submittedName>
        <fullName evidence="2">Protein trichome birefringence-like 12 isoform X2</fullName>
    </submittedName>
</protein>
<feature type="signal peptide" evidence="1">
    <location>
        <begin position="1"/>
        <end position="15"/>
    </location>
</feature>
<evidence type="ECO:0000256" key="1">
    <source>
        <dbReference type="SAM" id="SignalP"/>
    </source>
</evidence>
<accession>A0A2P2NUS3</accession>
<feature type="chain" id="PRO_5015119012" evidence="1">
    <location>
        <begin position="16"/>
        <end position="58"/>
    </location>
</feature>
<dbReference type="AlphaFoldDB" id="A0A2P2NUS3"/>
<sequence length="58" mass="6584">MTPMLSLLFLRQFQAFLWNGQVSSYKGLGDLGSKTQWPLKRLQGVEVVEVVVGMRVED</sequence>
<dbReference type="EMBL" id="GGEC01065751">
    <property type="protein sequence ID" value="MBX46235.1"/>
    <property type="molecule type" value="Transcribed_RNA"/>
</dbReference>